<evidence type="ECO:0000313" key="3">
    <source>
        <dbReference type="Proteomes" id="UP000591131"/>
    </source>
</evidence>
<evidence type="ECO:0000313" key="2">
    <source>
        <dbReference type="EMBL" id="KAF4675801.1"/>
    </source>
</evidence>
<reference evidence="2 3" key="1">
    <citation type="submission" date="2020-04" db="EMBL/GenBank/DDBJ databases">
        <title>Perkinsus chesapeaki whole genome sequence.</title>
        <authorList>
            <person name="Bogema D.R."/>
        </authorList>
    </citation>
    <scope>NUCLEOTIDE SEQUENCE [LARGE SCALE GENOMIC DNA]</scope>
    <source>
        <strain evidence="2">ATCC PRA-425</strain>
    </source>
</reference>
<protein>
    <submittedName>
        <fullName evidence="2">Uncharacterized protein</fullName>
    </submittedName>
</protein>
<proteinExistence type="predicted"/>
<comment type="caution">
    <text evidence="2">The sequence shown here is derived from an EMBL/GenBank/DDBJ whole genome shotgun (WGS) entry which is preliminary data.</text>
</comment>
<feature type="signal peptide" evidence="1">
    <location>
        <begin position="1"/>
        <end position="18"/>
    </location>
</feature>
<gene>
    <name evidence="2" type="ORF">FOL47_007227</name>
</gene>
<evidence type="ECO:0000256" key="1">
    <source>
        <dbReference type="SAM" id="SignalP"/>
    </source>
</evidence>
<dbReference type="AlphaFoldDB" id="A0A7J6MY41"/>
<keyword evidence="3" id="KW-1185">Reference proteome</keyword>
<sequence>MLLSTVHLALVIPICSLTQSPPVIELIPSWTFPLNGSLSIRPAMQHYDKPSGSCTYDGKELTNCYCQNGDTPFIGLIHGKVGAAICIPSCGKGECPQYDPYYWQRKCVEGQCFLECVLEELQNTFSKRSWFDEDLIPFACFGFSVTCRVLE</sequence>
<keyword evidence="1" id="KW-0732">Signal</keyword>
<dbReference type="EMBL" id="JAAPAO010000042">
    <property type="protein sequence ID" value="KAF4675801.1"/>
    <property type="molecule type" value="Genomic_DNA"/>
</dbReference>
<dbReference type="Proteomes" id="UP000591131">
    <property type="component" value="Unassembled WGS sequence"/>
</dbReference>
<feature type="chain" id="PRO_5029679757" evidence="1">
    <location>
        <begin position="19"/>
        <end position="151"/>
    </location>
</feature>
<organism evidence="2 3">
    <name type="scientific">Perkinsus chesapeaki</name>
    <name type="common">Clam parasite</name>
    <name type="synonym">Perkinsus andrewsi</name>
    <dbReference type="NCBI Taxonomy" id="330153"/>
    <lineage>
        <taxon>Eukaryota</taxon>
        <taxon>Sar</taxon>
        <taxon>Alveolata</taxon>
        <taxon>Perkinsozoa</taxon>
        <taxon>Perkinsea</taxon>
        <taxon>Perkinsida</taxon>
        <taxon>Perkinsidae</taxon>
        <taxon>Perkinsus</taxon>
    </lineage>
</organism>
<name>A0A7J6MY41_PERCH</name>
<accession>A0A7J6MY41</accession>